<feature type="compositionally biased region" description="Basic and acidic residues" evidence="1">
    <location>
        <begin position="512"/>
        <end position="524"/>
    </location>
</feature>
<feature type="region of interest" description="Disordered" evidence="1">
    <location>
        <begin position="353"/>
        <end position="385"/>
    </location>
</feature>
<name>A0A0L6UHT1_9BASI</name>
<dbReference type="InterPro" id="IPR052833">
    <property type="entry name" value="Telomeric_DNA-bd_trans-reg"/>
</dbReference>
<feature type="region of interest" description="Disordered" evidence="1">
    <location>
        <begin position="478"/>
        <end position="532"/>
    </location>
</feature>
<gene>
    <name evidence="2" type="ORF">VP01_592g19</name>
</gene>
<dbReference type="VEuPathDB" id="FungiDB:VP01_592g19"/>
<feature type="region of interest" description="Disordered" evidence="1">
    <location>
        <begin position="21"/>
        <end position="66"/>
    </location>
</feature>
<evidence type="ECO:0000313" key="3">
    <source>
        <dbReference type="Proteomes" id="UP000037035"/>
    </source>
</evidence>
<feature type="region of interest" description="Disordered" evidence="1">
    <location>
        <begin position="296"/>
        <end position="323"/>
    </location>
</feature>
<evidence type="ECO:0000256" key="1">
    <source>
        <dbReference type="SAM" id="MobiDB-lite"/>
    </source>
</evidence>
<proteinExistence type="predicted"/>
<sequence length="644" mass="71963">MDSLEQLIDQELLNAIQAQLNQQPPPTTTDLPLDPLLSSIQHQPERSSTTTAVTPQPPPPPRLPRLPKSKLIQCAQLAIAAQQALDGVWEALQLANHSNDKLKISRNLDRQFGELHDLSHHNVLASATPFKQDALALIWPQCITNKSLKSAFNSHQSPAYFSIRRANIAFVAEYVLYAMPGEEAYGKNDIVFACEGFLPLVLDPELVLEPQSWKLFNELKVQIYIQRLDQSGQEEADSRVLPNLFVESLSSYSGLEVPPESELIAAKADLELLQTNHPYNKFAIWALEFLHRCTSRQEPKPSRRKRGRQSDNQGPEPSSPAAVAAPALDPLSTASPQHSSTAQVVDISVAPNSEDEYNQDGEPGSKGSYNPYRLGRGKGPTSAPRRRWTKEEYDLLLEEVRLHSNKYDCMAQIMKRHGRGGEISEILKDQNNVSLKDKARNLTMEWQRHGYPEDKPWLREAFARFSVKNLKRYNQRTAGGVSSVNGDGPAGGDEEGREEGLVQNGLDVECGGSEHQERVGSEGRRAKKSRANGLGQSDFLQLGAFDDSAAPAPDIGVHSIAFPAIEGFDNTLFDLEPLGSPLPHHHHHLLQLDDHPTYHHHPDEPIQPPTQIPLIRVMHLRVTKTPPLEATQTRHHHRRRRHPH</sequence>
<protein>
    <recommendedName>
        <fullName evidence="4">Myb-like domain-containing protein</fullName>
    </recommendedName>
</protein>
<organism evidence="2 3">
    <name type="scientific">Puccinia sorghi</name>
    <dbReference type="NCBI Taxonomy" id="27349"/>
    <lineage>
        <taxon>Eukaryota</taxon>
        <taxon>Fungi</taxon>
        <taxon>Dikarya</taxon>
        <taxon>Basidiomycota</taxon>
        <taxon>Pucciniomycotina</taxon>
        <taxon>Pucciniomycetes</taxon>
        <taxon>Pucciniales</taxon>
        <taxon>Pucciniaceae</taxon>
        <taxon>Puccinia</taxon>
    </lineage>
</organism>
<evidence type="ECO:0000313" key="2">
    <source>
        <dbReference type="EMBL" id="KNZ48078.1"/>
    </source>
</evidence>
<dbReference type="PANTHER" id="PTHR47807:SF1">
    <property type="entry name" value="PROTEIN TBF1"/>
    <property type="match status" value="1"/>
</dbReference>
<dbReference type="OrthoDB" id="3366990at2759"/>
<feature type="compositionally biased region" description="Basic residues" evidence="1">
    <location>
        <begin position="633"/>
        <end position="644"/>
    </location>
</feature>
<dbReference type="AlphaFoldDB" id="A0A0L6UHT1"/>
<reference evidence="2 3" key="1">
    <citation type="submission" date="2015-08" db="EMBL/GenBank/DDBJ databases">
        <title>Next Generation Sequencing and Analysis of the Genome of Puccinia sorghi L Schw, the Causal Agent of Maize Common Rust.</title>
        <authorList>
            <person name="Rochi L."/>
            <person name="Burguener G."/>
            <person name="Darino M."/>
            <person name="Turjanski A."/>
            <person name="Kreff E."/>
            <person name="Dieguez M.J."/>
            <person name="Sacco F."/>
        </authorList>
    </citation>
    <scope>NUCLEOTIDE SEQUENCE [LARGE SCALE GENOMIC DNA]</scope>
    <source>
        <strain evidence="2 3">RO10H11247</strain>
    </source>
</reference>
<feature type="compositionally biased region" description="Polar residues" evidence="1">
    <location>
        <begin position="38"/>
        <end position="54"/>
    </location>
</feature>
<evidence type="ECO:0008006" key="4">
    <source>
        <dbReference type="Google" id="ProtNLM"/>
    </source>
</evidence>
<dbReference type="EMBL" id="LAVV01011196">
    <property type="protein sequence ID" value="KNZ48078.1"/>
    <property type="molecule type" value="Genomic_DNA"/>
</dbReference>
<comment type="caution">
    <text evidence="2">The sequence shown here is derived from an EMBL/GenBank/DDBJ whole genome shotgun (WGS) entry which is preliminary data.</text>
</comment>
<accession>A0A0L6UHT1</accession>
<dbReference type="PANTHER" id="PTHR47807">
    <property type="entry name" value="PROTEIN TBF1"/>
    <property type="match status" value="1"/>
</dbReference>
<feature type="compositionally biased region" description="Low complexity" evidence="1">
    <location>
        <begin position="21"/>
        <end position="37"/>
    </location>
</feature>
<feature type="compositionally biased region" description="Pro residues" evidence="1">
    <location>
        <begin position="55"/>
        <end position="64"/>
    </location>
</feature>
<feature type="region of interest" description="Disordered" evidence="1">
    <location>
        <begin position="624"/>
        <end position="644"/>
    </location>
</feature>
<dbReference type="STRING" id="27349.A0A0L6UHT1"/>
<keyword evidence="3" id="KW-1185">Reference proteome</keyword>
<dbReference type="Proteomes" id="UP000037035">
    <property type="component" value="Unassembled WGS sequence"/>
</dbReference>